<proteinExistence type="predicted"/>
<reference evidence="1 2" key="1">
    <citation type="submission" date="2016-05" db="EMBL/GenBank/DDBJ databases">
        <title>Genomic and physiological characterization of Planctopirus sp. isolated from fresh water lake.</title>
        <authorList>
            <person name="Subhash Y."/>
            <person name="Ramana C."/>
        </authorList>
    </citation>
    <scope>NUCLEOTIDE SEQUENCE [LARGE SCALE GENOMIC DNA]</scope>
    <source>
        <strain evidence="1 2">JC280</strain>
    </source>
</reference>
<dbReference type="AlphaFoldDB" id="A0A1C3E3Y2"/>
<accession>A0A1C3E3Y2</accession>
<gene>
    <name evidence="1" type="ORF">A6X21_13875</name>
</gene>
<evidence type="ECO:0000313" key="1">
    <source>
        <dbReference type="EMBL" id="ODA27962.1"/>
    </source>
</evidence>
<sequence>MMFKSSFRHYSHSVTISTKSAEDHQRDVVVLGAVIGMAADILQEQLPHTDFIRIKTIAWLTIHRIARAR</sequence>
<protein>
    <submittedName>
        <fullName evidence="1">Uncharacterized protein</fullName>
    </submittedName>
</protein>
<name>A0A1C3E3Y2_9PLAN</name>
<keyword evidence="2" id="KW-1185">Reference proteome</keyword>
<comment type="caution">
    <text evidence="1">The sequence shown here is derived from an EMBL/GenBank/DDBJ whole genome shotgun (WGS) entry which is preliminary data.</text>
</comment>
<evidence type="ECO:0000313" key="2">
    <source>
        <dbReference type="Proteomes" id="UP000094828"/>
    </source>
</evidence>
<dbReference type="EMBL" id="LYDR01000158">
    <property type="protein sequence ID" value="ODA27962.1"/>
    <property type="molecule type" value="Genomic_DNA"/>
</dbReference>
<organism evidence="1 2">
    <name type="scientific">Planctopirus hydrillae</name>
    <dbReference type="NCBI Taxonomy" id="1841610"/>
    <lineage>
        <taxon>Bacteria</taxon>
        <taxon>Pseudomonadati</taxon>
        <taxon>Planctomycetota</taxon>
        <taxon>Planctomycetia</taxon>
        <taxon>Planctomycetales</taxon>
        <taxon>Planctomycetaceae</taxon>
        <taxon>Planctopirus</taxon>
    </lineage>
</organism>
<dbReference type="Proteomes" id="UP000094828">
    <property type="component" value="Unassembled WGS sequence"/>
</dbReference>